<evidence type="ECO:0000313" key="2">
    <source>
        <dbReference type="EMBL" id="UXD21839.1"/>
    </source>
</evidence>
<dbReference type="Proteomes" id="UP001063698">
    <property type="component" value="Chromosome"/>
</dbReference>
<sequence>MGQRIKVIDVEAIVKPTPPATPVIVCHLEDGREFVLYNVPYDIVRSINKLRGLDFRRNKPRESVFDLLQYFKSVTEEMGRMIEKVVIDELDPETGLYTAKLYVNLEGKMKMVIPMIPSHAIYLALVTDKPIYVDEDLMEEEDLEGFPPF</sequence>
<evidence type="ECO:0000259" key="1">
    <source>
        <dbReference type="PROSITE" id="PS51658"/>
    </source>
</evidence>
<accession>A0A977PKV5</accession>
<dbReference type="EMBL" id="CP006868">
    <property type="protein sequence ID" value="UXD21839.1"/>
    <property type="molecule type" value="Genomic_DNA"/>
</dbReference>
<dbReference type="GO" id="GO:0004518">
    <property type="term" value="F:nuclease activity"/>
    <property type="evidence" value="ECO:0007669"/>
    <property type="project" value="InterPro"/>
</dbReference>
<organism evidence="2 3">
    <name type="scientific">Ignicoccus pacificus DSM 13166</name>
    <dbReference type="NCBI Taxonomy" id="940294"/>
    <lineage>
        <taxon>Archaea</taxon>
        <taxon>Thermoproteota</taxon>
        <taxon>Thermoprotei</taxon>
        <taxon>Desulfurococcales</taxon>
        <taxon>Desulfurococcaceae</taxon>
        <taxon>Ignicoccus</taxon>
    </lineage>
</organism>
<name>A0A977PKV5_9CREN</name>
<dbReference type="KEGG" id="ipc:IPA_08675"/>
<reference evidence="2" key="1">
    <citation type="submission" date="2013-11" db="EMBL/GenBank/DDBJ databases">
        <title>Comparative genomics of Ignicoccus.</title>
        <authorList>
            <person name="Podar M."/>
        </authorList>
    </citation>
    <scope>NUCLEOTIDE SEQUENCE</scope>
    <source>
        <strain evidence="2">DSM 13166</strain>
    </source>
</reference>
<dbReference type="InterPro" id="IPR036104">
    <property type="entry name" value="BFN_sf"/>
</dbReference>
<dbReference type="PROSITE" id="PS51658">
    <property type="entry name" value="BFN"/>
    <property type="match status" value="1"/>
</dbReference>
<evidence type="ECO:0000313" key="3">
    <source>
        <dbReference type="Proteomes" id="UP001063698"/>
    </source>
</evidence>
<feature type="domain" description="BFN" evidence="1">
    <location>
        <begin position="2"/>
        <end position="145"/>
    </location>
</feature>
<gene>
    <name evidence="2" type="ORF">IPA_08675</name>
</gene>
<dbReference type="InterPro" id="IPR003729">
    <property type="entry name" value="Bi_nuclease_dom"/>
</dbReference>
<proteinExistence type="predicted"/>
<protein>
    <recommendedName>
        <fullName evidence="1">BFN domain-containing protein</fullName>
    </recommendedName>
</protein>
<dbReference type="SUPFAM" id="SSF103256">
    <property type="entry name" value="Hypothetical protein TM0160"/>
    <property type="match status" value="1"/>
</dbReference>
<dbReference type="AlphaFoldDB" id="A0A977PKV5"/>
<keyword evidence="3" id="KW-1185">Reference proteome</keyword>
<dbReference type="Gene3D" id="3.10.690.10">
    <property type="entry name" value="Bifunctional nuclease domain"/>
    <property type="match status" value="1"/>
</dbReference>
<dbReference type="Pfam" id="PF02577">
    <property type="entry name" value="BFN_dom"/>
    <property type="match status" value="1"/>
</dbReference>